<dbReference type="PANTHER" id="PTHR35791">
    <property type="entry name" value="UPF0754 MEMBRANE PROTEIN YHEB"/>
    <property type="match status" value="1"/>
</dbReference>
<evidence type="ECO:0000313" key="3">
    <source>
        <dbReference type="Proteomes" id="UP001254608"/>
    </source>
</evidence>
<accession>A0ABU2WKA7</accession>
<keyword evidence="1" id="KW-1133">Transmembrane helix</keyword>
<reference evidence="2 3" key="1">
    <citation type="submission" date="2023-09" db="EMBL/GenBank/DDBJ databases">
        <authorList>
            <person name="Rey-Velasco X."/>
        </authorList>
    </citation>
    <scope>NUCLEOTIDE SEQUENCE [LARGE SCALE GENOMIC DNA]</scope>
    <source>
        <strain evidence="2 3">W345</strain>
    </source>
</reference>
<feature type="transmembrane region" description="Helical" evidence="1">
    <location>
        <begin position="196"/>
        <end position="214"/>
    </location>
</feature>
<name>A0ABU2WKA7_9GAMM</name>
<feature type="transmembrane region" description="Helical" evidence="1">
    <location>
        <begin position="16"/>
        <end position="35"/>
    </location>
</feature>
<feature type="transmembrane region" description="Helical" evidence="1">
    <location>
        <begin position="394"/>
        <end position="416"/>
    </location>
</feature>
<evidence type="ECO:0000313" key="2">
    <source>
        <dbReference type="EMBL" id="MDT0498318.1"/>
    </source>
</evidence>
<dbReference type="Proteomes" id="UP001254608">
    <property type="component" value="Unassembled WGS sequence"/>
</dbReference>
<keyword evidence="3" id="KW-1185">Reference proteome</keyword>
<dbReference type="PANTHER" id="PTHR35791:SF1">
    <property type="entry name" value="UPF0754 MEMBRANE PROTEIN YHEB"/>
    <property type="match status" value="1"/>
</dbReference>
<keyword evidence="1" id="KW-0472">Membrane</keyword>
<sequence length="417" mass="46995">MSIVDAVLAHQDGLKIISIPFVAAFVGWSTNWLAVRMTFYPLDFWGVHIGPLPLGWQGIIPSKARRMAGLAVQSILSKLISMREIIEVMDPRLVAEHIIEEVDPLLDAWTDEMMIAHHPVLWSNLPDPLRRMTRVRVRAKLPHLIDDLMQDIALNVDHLVDVKTLVEDHLEKNKELLNRVFWECGQTEFRFLVHSGWFFGGFFGLLQMLQWFLFPVWWTLPIGGVVVGYATNWIALNLIFRPLNPIRLGPLRIQGLFLKRQDAVSESFCRIMVEDIVTLRRLIESMLQGPQSERTAAIVRRHMRPLVDGVAGALSGTMKLLVQTTLGPSRFAEIRESVGDKALAEASLPFNNDAFAHERAAVVGSLIQGRMQQLPAEEFQDLLRPCFKEDEMKLILVGAALGCMAGFAQLLLVFGVG</sequence>
<keyword evidence="1" id="KW-0812">Transmembrane</keyword>
<organism evidence="2 3">
    <name type="scientific">Banduia mediterranea</name>
    <dbReference type="NCBI Taxonomy" id="3075609"/>
    <lineage>
        <taxon>Bacteria</taxon>
        <taxon>Pseudomonadati</taxon>
        <taxon>Pseudomonadota</taxon>
        <taxon>Gammaproteobacteria</taxon>
        <taxon>Nevskiales</taxon>
        <taxon>Algiphilaceae</taxon>
        <taxon>Banduia</taxon>
    </lineage>
</organism>
<comment type="caution">
    <text evidence="2">The sequence shown here is derived from an EMBL/GenBank/DDBJ whole genome shotgun (WGS) entry which is preliminary data.</text>
</comment>
<feature type="transmembrane region" description="Helical" evidence="1">
    <location>
        <begin position="220"/>
        <end position="240"/>
    </location>
</feature>
<gene>
    <name evidence="2" type="ORF">RM530_13220</name>
</gene>
<proteinExistence type="predicted"/>
<protein>
    <recommendedName>
        <fullName evidence="4">DUF445 domain-containing protein</fullName>
    </recommendedName>
</protein>
<evidence type="ECO:0000256" key="1">
    <source>
        <dbReference type="SAM" id="Phobius"/>
    </source>
</evidence>
<dbReference type="EMBL" id="JAVRIC010000020">
    <property type="protein sequence ID" value="MDT0498318.1"/>
    <property type="molecule type" value="Genomic_DNA"/>
</dbReference>
<evidence type="ECO:0008006" key="4">
    <source>
        <dbReference type="Google" id="ProtNLM"/>
    </source>
</evidence>
<dbReference type="RefSeq" id="WP_311365721.1">
    <property type="nucleotide sequence ID" value="NZ_JAVRIC010000020.1"/>
</dbReference>